<dbReference type="Proteomes" id="UP000037510">
    <property type="component" value="Unassembled WGS sequence"/>
</dbReference>
<accession>A0A0L7KS26</accession>
<name>A0A0L7KS26_OPEBR</name>
<proteinExistence type="predicted"/>
<dbReference type="AlphaFoldDB" id="A0A0L7KS26"/>
<protein>
    <submittedName>
        <fullName evidence="1">Lysozyme-like protein 1</fullName>
    </submittedName>
</protein>
<sequence>MFATANAKVFTRCQLTRELLKNDFHQRTFTTLIDENIKNDLPCALLIYETKGFKCPDWQFPPSRASPARDKRMILRGKRDTRRYSRIIKSRK</sequence>
<reference evidence="1 2" key="1">
    <citation type="journal article" date="2015" name="Genome Biol. Evol.">
        <title>The genome of winter moth (Operophtera brumata) provides a genomic perspective on sexual dimorphism and phenology.</title>
        <authorList>
            <person name="Derks M.F."/>
            <person name="Smit S."/>
            <person name="Salis L."/>
            <person name="Schijlen E."/>
            <person name="Bossers A."/>
            <person name="Mateman C."/>
            <person name="Pijl A.S."/>
            <person name="de Ridder D."/>
            <person name="Groenen M.A."/>
            <person name="Visser M.E."/>
            <person name="Megens H.J."/>
        </authorList>
    </citation>
    <scope>NUCLEOTIDE SEQUENCE [LARGE SCALE GENOMIC DNA]</scope>
    <source>
        <strain evidence="1">WM2013NL</strain>
        <tissue evidence="1">Head and thorax</tissue>
    </source>
</reference>
<evidence type="ECO:0000313" key="1">
    <source>
        <dbReference type="EMBL" id="KOB65866.1"/>
    </source>
</evidence>
<gene>
    <name evidence="1" type="ORF">OBRU01_22154</name>
</gene>
<evidence type="ECO:0000313" key="2">
    <source>
        <dbReference type="Proteomes" id="UP000037510"/>
    </source>
</evidence>
<comment type="caution">
    <text evidence="1">The sequence shown here is derived from an EMBL/GenBank/DDBJ whole genome shotgun (WGS) entry which is preliminary data.</text>
</comment>
<organism evidence="1 2">
    <name type="scientific">Operophtera brumata</name>
    <name type="common">Winter moth</name>
    <name type="synonym">Phalaena brumata</name>
    <dbReference type="NCBI Taxonomy" id="104452"/>
    <lineage>
        <taxon>Eukaryota</taxon>
        <taxon>Metazoa</taxon>
        <taxon>Ecdysozoa</taxon>
        <taxon>Arthropoda</taxon>
        <taxon>Hexapoda</taxon>
        <taxon>Insecta</taxon>
        <taxon>Pterygota</taxon>
        <taxon>Neoptera</taxon>
        <taxon>Endopterygota</taxon>
        <taxon>Lepidoptera</taxon>
        <taxon>Glossata</taxon>
        <taxon>Ditrysia</taxon>
        <taxon>Geometroidea</taxon>
        <taxon>Geometridae</taxon>
        <taxon>Larentiinae</taxon>
        <taxon>Operophtera</taxon>
    </lineage>
</organism>
<dbReference type="EMBL" id="JTDY01006583">
    <property type="protein sequence ID" value="KOB65866.1"/>
    <property type="molecule type" value="Genomic_DNA"/>
</dbReference>
<keyword evidence="2" id="KW-1185">Reference proteome</keyword>